<keyword evidence="2" id="KW-1185">Reference proteome</keyword>
<gene>
    <name evidence="1" type="ORF">NA56DRAFT_21402</name>
</gene>
<protein>
    <submittedName>
        <fullName evidence="1">Uncharacterized protein</fullName>
    </submittedName>
</protein>
<dbReference type="AlphaFoldDB" id="A0A2J6QR16"/>
<dbReference type="OrthoDB" id="3563333at2759"/>
<evidence type="ECO:0000313" key="1">
    <source>
        <dbReference type="EMBL" id="PMD28700.1"/>
    </source>
</evidence>
<evidence type="ECO:0000313" key="2">
    <source>
        <dbReference type="Proteomes" id="UP000235672"/>
    </source>
</evidence>
<reference evidence="1 2" key="1">
    <citation type="submission" date="2016-05" db="EMBL/GenBank/DDBJ databases">
        <title>A degradative enzymes factory behind the ericoid mycorrhizal symbiosis.</title>
        <authorList>
            <consortium name="DOE Joint Genome Institute"/>
            <person name="Martino E."/>
            <person name="Morin E."/>
            <person name="Grelet G."/>
            <person name="Kuo A."/>
            <person name="Kohler A."/>
            <person name="Daghino S."/>
            <person name="Barry K."/>
            <person name="Choi C."/>
            <person name="Cichocki N."/>
            <person name="Clum A."/>
            <person name="Copeland A."/>
            <person name="Hainaut M."/>
            <person name="Haridas S."/>
            <person name="Labutti K."/>
            <person name="Lindquist E."/>
            <person name="Lipzen A."/>
            <person name="Khouja H.-R."/>
            <person name="Murat C."/>
            <person name="Ohm R."/>
            <person name="Olson A."/>
            <person name="Spatafora J."/>
            <person name="Veneault-Fourrey C."/>
            <person name="Henrissat B."/>
            <person name="Grigoriev I."/>
            <person name="Martin F."/>
            <person name="Perotto S."/>
        </authorList>
    </citation>
    <scope>NUCLEOTIDE SEQUENCE [LARGE SCALE GENOMIC DNA]</scope>
    <source>
        <strain evidence="1 2">UAMH 7357</strain>
    </source>
</reference>
<accession>A0A2J6QR16</accession>
<sequence length="164" mass="18337">MTTLTKTSHYKPLNIFDAAYNATARGIHDQNFKDSAFRTSIPCTTYITNKTAVIAAFNILLTSPLLSQAEKEIVRQCRGQFMHLRNRFPGSRVPGAGEAVQLAQKLGDLKGMFLRDVESRQVENGLAVEDGENRRKATKKSPGVERDEVALGKRLRTGLRLVRY</sequence>
<dbReference type="EMBL" id="KZ613464">
    <property type="protein sequence ID" value="PMD28700.1"/>
    <property type="molecule type" value="Genomic_DNA"/>
</dbReference>
<proteinExistence type="predicted"/>
<dbReference type="Proteomes" id="UP000235672">
    <property type="component" value="Unassembled WGS sequence"/>
</dbReference>
<name>A0A2J6QR16_9HELO</name>
<organism evidence="1 2">
    <name type="scientific">Hyaloscypha hepaticicola</name>
    <dbReference type="NCBI Taxonomy" id="2082293"/>
    <lineage>
        <taxon>Eukaryota</taxon>
        <taxon>Fungi</taxon>
        <taxon>Dikarya</taxon>
        <taxon>Ascomycota</taxon>
        <taxon>Pezizomycotina</taxon>
        <taxon>Leotiomycetes</taxon>
        <taxon>Helotiales</taxon>
        <taxon>Hyaloscyphaceae</taxon>
        <taxon>Hyaloscypha</taxon>
    </lineage>
</organism>